<dbReference type="RefSeq" id="WP_144076304.1">
    <property type="nucleotide sequence ID" value="NZ_CP076129.1"/>
</dbReference>
<reference evidence="10 11" key="1">
    <citation type="submission" date="2021-05" db="EMBL/GenBank/DDBJ databases">
        <title>Comparative genomic studies on the polysaccharide-degrading batcterial strains of the Flammeovirga genus.</title>
        <authorList>
            <person name="Zewei F."/>
            <person name="Zheng Z."/>
            <person name="Yu L."/>
            <person name="Ruyue G."/>
            <person name="Yanhong M."/>
            <person name="Yuanyuan C."/>
            <person name="Jingyan G."/>
            <person name="Wenjun H."/>
        </authorList>
    </citation>
    <scope>NUCLEOTIDE SEQUENCE [LARGE SCALE GENOMIC DNA]</scope>
    <source>
        <strain evidence="10 11">YS10</strain>
    </source>
</reference>
<evidence type="ECO:0000256" key="5">
    <source>
        <dbReference type="ARBA" id="ARBA00023136"/>
    </source>
</evidence>
<dbReference type="Gene3D" id="2.60.40.1120">
    <property type="entry name" value="Carboxypeptidase-like, regulatory domain"/>
    <property type="match status" value="1"/>
</dbReference>
<keyword evidence="11" id="KW-1185">Reference proteome</keyword>
<dbReference type="SUPFAM" id="SSF56935">
    <property type="entry name" value="Porins"/>
    <property type="match status" value="1"/>
</dbReference>
<evidence type="ECO:0000313" key="11">
    <source>
        <dbReference type="Proteomes" id="UP000682802"/>
    </source>
</evidence>
<proteinExistence type="inferred from homology"/>
<comment type="subcellular location">
    <subcellularLocation>
        <location evidence="1 7">Cell outer membrane</location>
        <topology evidence="1 7">Multi-pass membrane protein</topology>
    </subcellularLocation>
</comment>
<dbReference type="InterPro" id="IPR036942">
    <property type="entry name" value="Beta-barrel_TonB_sf"/>
</dbReference>
<dbReference type="NCBIfam" id="TIGR04057">
    <property type="entry name" value="SusC_RagA_signa"/>
    <property type="match status" value="1"/>
</dbReference>
<keyword evidence="6 7" id="KW-0998">Cell outer membrane</keyword>
<name>A0ABX8H1Q4_9BACT</name>
<keyword evidence="2 7" id="KW-0813">Transport</keyword>
<organism evidence="10 11">
    <name type="scientific">Flammeovirga kamogawensis</name>
    <dbReference type="NCBI Taxonomy" id="373891"/>
    <lineage>
        <taxon>Bacteria</taxon>
        <taxon>Pseudomonadati</taxon>
        <taxon>Bacteroidota</taxon>
        <taxon>Cytophagia</taxon>
        <taxon>Cytophagales</taxon>
        <taxon>Flammeovirgaceae</taxon>
        <taxon>Flammeovirga</taxon>
    </lineage>
</organism>
<dbReference type="InterPro" id="IPR008969">
    <property type="entry name" value="CarboxyPept-like_regulatory"/>
</dbReference>
<dbReference type="InterPro" id="IPR037066">
    <property type="entry name" value="Plug_dom_sf"/>
</dbReference>
<evidence type="ECO:0000256" key="4">
    <source>
        <dbReference type="ARBA" id="ARBA00022692"/>
    </source>
</evidence>
<keyword evidence="3 7" id="KW-1134">Transmembrane beta strand</keyword>
<keyword evidence="4 7" id="KW-0812">Transmembrane</keyword>
<dbReference type="PROSITE" id="PS52016">
    <property type="entry name" value="TONB_DEPENDENT_REC_3"/>
    <property type="match status" value="1"/>
</dbReference>
<dbReference type="Gene3D" id="2.170.130.10">
    <property type="entry name" value="TonB-dependent receptor, plug domain"/>
    <property type="match status" value="1"/>
</dbReference>
<feature type="domain" description="TonB-dependent receptor plug" evidence="9">
    <location>
        <begin position="113"/>
        <end position="234"/>
    </location>
</feature>
<dbReference type="Gene3D" id="2.40.170.20">
    <property type="entry name" value="TonB-dependent receptor, beta-barrel domain"/>
    <property type="match status" value="1"/>
</dbReference>
<dbReference type="Pfam" id="PF07715">
    <property type="entry name" value="Plug"/>
    <property type="match status" value="1"/>
</dbReference>
<dbReference type="InterPro" id="IPR023997">
    <property type="entry name" value="TonB-dep_OMP_SusC/RagA_CS"/>
</dbReference>
<keyword evidence="10" id="KW-0675">Receptor</keyword>
<keyword evidence="5 7" id="KW-0472">Membrane</keyword>
<dbReference type="SUPFAM" id="SSF49464">
    <property type="entry name" value="Carboxypeptidase regulatory domain-like"/>
    <property type="match status" value="1"/>
</dbReference>
<dbReference type="Proteomes" id="UP000682802">
    <property type="component" value="Chromosome 2"/>
</dbReference>
<evidence type="ECO:0000259" key="9">
    <source>
        <dbReference type="Pfam" id="PF07715"/>
    </source>
</evidence>
<accession>A0ABX8H1Q4</accession>
<gene>
    <name evidence="10" type="ORF">KM029_23810</name>
</gene>
<feature type="chain" id="PRO_5047231571" evidence="8">
    <location>
        <begin position="19"/>
        <end position="1075"/>
    </location>
</feature>
<evidence type="ECO:0000256" key="7">
    <source>
        <dbReference type="PROSITE-ProRule" id="PRU01360"/>
    </source>
</evidence>
<evidence type="ECO:0000256" key="8">
    <source>
        <dbReference type="SAM" id="SignalP"/>
    </source>
</evidence>
<sequence>MKQSLLFILLLLPSLLFAQHRMVNGTVVTSDDSMPLPGCNVTIKGVTKGTITDIDGKFSLLVNDTDVLIFSFIGMASQEVVVKGKTNLSIKMEFDAQQLDEIEVSAGYFDIKKSDITGSITQVGAETLEQSRTTSVENMLSGRVAGVVVSNSGEPGGGVGISIRGTNSMLGGTQPLYVVDGIPIEPLQDAQGNSGAGASQSSLSFLNPNDIQSISVLKDASATALYGARGANGVVVITTKEAKGGKSYDKITGSVEIGISQVANRVDVLDGPGYESFINQKHINEFYRSITNPARDGMVFDGSQELTPENFPEVALLPNQIPYLQSTGVNTNWQDEVFQPAISKNYNLAYRGGTKKGNISLSFGLLDNEGVIVNSDFTRATLNMNVRREMFNGKVTLQSKTNGSYGSGRATSSGNGQFFSDKGVVTNTLTFQPIYAKLEDGQTDDLYAGLNEGQLLSNPYTMATEVQDNKEALTIAQSFILSTDFTDNLSGTVKGAVNYQNSQRQSFYPITTARGRRNNGEASRSSLSNTKLYSEVNLRYQNTFGLHHIDVVGLGTIENRSVESNFNKAFGFPVSQTSYYTFENATDILVPVTNYFDQSMLSGLLRVAYNFNSKYFIDANARIDASSKFSENNKSGLFPAVALAWAVSEESFLKSSDKVNNLKLRASYGKTGNNAIAAYQSMGLMEPVRYNFDGSVAVGYVESNLNNSDLTWETTDQANVGFDLSMFNSRLYVTVDAYYKLTHDLLQNVNLPVSNGYISKVDNFGEVENKGVELTVGYDVISKKDFKWNLTGTFGVNRNKLVSLNNNIEYQLGPKVGPDKVYPSMFMEGKPLGIFWGAETNGIYSDWAQVEQDKMPSAYPGEIRYVNHDAVYDDAGNLADNQQINFDDYVQIGDPNPDFNYSLNSSMNYKNWDFSFLITGQQGGDILWVESWSLDNMGKQFNARTEAFNNAWKAPISIDAEGNPSYTPSIGNTTNAGYPAPVRVSGQRAIASDRQVYDGSYIKLKSMNIGYTLPIQGKKRSIRFYAAGNNLFTITDYPGFDPEVQTYNQNPQRRGIDFGSYPGTRSYIFGLKFNY</sequence>
<dbReference type="InterPro" id="IPR039426">
    <property type="entry name" value="TonB-dep_rcpt-like"/>
</dbReference>
<evidence type="ECO:0000256" key="3">
    <source>
        <dbReference type="ARBA" id="ARBA00022452"/>
    </source>
</evidence>
<comment type="similarity">
    <text evidence="7">Belongs to the TonB-dependent receptor family.</text>
</comment>
<dbReference type="InterPro" id="IPR012910">
    <property type="entry name" value="Plug_dom"/>
</dbReference>
<evidence type="ECO:0000256" key="1">
    <source>
        <dbReference type="ARBA" id="ARBA00004571"/>
    </source>
</evidence>
<dbReference type="EMBL" id="CP076129">
    <property type="protein sequence ID" value="QWG09633.1"/>
    <property type="molecule type" value="Genomic_DNA"/>
</dbReference>
<dbReference type="InterPro" id="IPR023996">
    <property type="entry name" value="TonB-dep_OMP_SusC/RagA"/>
</dbReference>
<feature type="signal peptide" evidence="8">
    <location>
        <begin position="1"/>
        <end position="18"/>
    </location>
</feature>
<dbReference type="Pfam" id="PF13715">
    <property type="entry name" value="CarbopepD_reg_2"/>
    <property type="match status" value="1"/>
</dbReference>
<keyword evidence="8" id="KW-0732">Signal</keyword>
<protein>
    <submittedName>
        <fullName evidence="10">TonB-dependent receptor</fullName>
    </submittedName>
</protein>
<evidence type="ECO:0000313" key="10">
    <source>
        <dbReference type="EMBL" id="QWG09633.1"/>
    </source>
</evidence>
<evidence type="ECO:0000256" key="6">
    <source>
        <dbReference type="ARBA" id="ARBA00023237"/>
    </source>
</evidence>
<evidence type="ECO:0000256" key="2">
    <source>
        <dbReference type="ARBA" id="ARBA00022448"/>
    </source>
</evidence>
<dbReference type="NCBIfam" id="TIGR04056">
    <property type="entry name" value="OMP_RagA_SusC"/>
    <property type="match status" value="1"/>
</dbReference>